<dbReference type="EMBL" id="JAVHNR010000005">
    <property type="protein sequence ID" value="KAK6342846.1"/>
    <property type="molecule type" value="Genomic_DNA"/>
</dbReference>
<reference evidence="2 3" key="1">
    <citation type="submission" date="2019-10" db="EMBL/GenBank/DDBJ databases">
        <authorList>
            <person name="Palmer J.M."/>
        </authorList>
    </citation>
    <scope>NUCLEOTIDE SEQUENCE [LARGE SCALE GENOMIC DNA]</scope>
    <source>
        <strain evidence="2 3">TWF718</strain>
    </source>
</reference>
<protein>
    <recommendedName>
        <fullName evidence="1">F-box domain-containing protein</fullName>
    </recommendedName>
</protein>
<dbReference type="AlphaFoldDB" id="A0AAN8MQ06"/>
<feature type="domain" description="F-box" evidence="1">
    <location>
        <begin position="10"/>
        <end position="56"/>
    </location>
</feature>
<dbReference type="SUPFAM" id="SSF81383">
    <property type="entry name" value="F-box domain"/>
    <property type="match status" value="1"/>
</dbReference>
<proteinExistence type="predicted"/>
<sequence length="589" mass="68495">MYTVPDRKDMANLSSLPTEVFNEIVRHLPRRSQLLLRQCSRTLEDKSDRDMLFRTQRFYHSIVDFQNLVAFSIDSAHENARLRCKTLVIDTFSPCSMKIRCKVQPEGEGERTTKTIKITTPKLENEQIIKLLTTALDSLPNLECIEFTTTADVGDVPNTILHAHYPTLKFDIREKKAGKWFKAAYRNGIQYANLSEFGDATFANTMEAISRSTWRPKMIRYPELTDMKRWAWKAQHSEVLNNGPPIRWFRDLEMMARLRPKLQNLRKLEILVRVTESEDWDPDELFQDLEGTRPGVTRFLEAVPNVEELRFKVGGCTRLNIVDSLGRWLPRQFPTNPVDVGSLKFNNLRILSLVDQAFVESELKTFLTSHRDTLRKVELINCVLHSGHQIWSGIFNLLRTDLWLWSFEFHIEYPKIYYDTTEHLRIVPWFRVYGNARTSDHRCELLPKDDLYKRDNRHRIDFDQAMQVVSVLENKVVLEDNPELNAEKQDILNRLKLVRQGISPDNPGVPLQAYLKRMMVQQLSYRQFLMKFHGIQPGDVKSELAALGVKGFETEDKGRQFDQLNSCSAVSAAAHGSESYYKHITENTV</sequence>
<comment type="caution">
    <text evidence="2">The sequence shown here is derived from an EMBL/GenBank/DDBJ whole genome shotgun (WGS) entry which is preliminary data.</text>
</comment>
<name>A0AAN8MQ06_9PEZI</name>
<gene>
    <name evidence="2" type="ORF">TWF718_008229</name>
</gene>
<organism evidence="2 3">
    <name type="scientific">Orbilia javanica</name>
    <dbReference type="NCBI Taxonomy" id="47235"/>
    <lineage>
        <taxon>Eukaryota</taxon>
        <taxon>Fungi</taxon>
        <taxon>Dikarya</taxon>
        <taxon>Ascomycota</taxon>
        <taxon>Pezizomycotina</taxon>
        <taxon>Orbiliomycetes</taxon>
        <taxon>Orbiliales</taxon>
        <taxon>Orbiliaceae</taxon>
        <taxon>Orbilia</taxon>
    </lineage>
</organism>
<keyword evidence="3" id="KW-1185">Reference proteome</keyword>
<dbReference type="InterPro" id="IPR001810">
    <property type="entry name" value="F-box_dom"/>
</dbReference>
<evidence type="ECO:0000313" key="3">
    <source>
        <dbReference type="Proteomes" id="UP001313282"/>
    </source>
</evidence>
<evidence type="ECO:0000313" key="2">
    <source>
        <dbReference type="EMBL" id="KAK6342846.1"/>
    </source>
</evidence>
<dbReference type="Pfam" id="PF00646">
    <property type="entry name" value="F-box"/>
    <property type="match status" value="1"/>
</dbReference>
<evidence type="ECO:0000259" key="1">
    <source>
        <dbReference type="PROSITE" id="PS50181"/>
    </source>
</evidence>
<accession>A0AAN8MQ06</accession>
<dbReference type="InterPro" id="IPR036047">
    <property type="entry name" value="F-box-like_dom_sf"/>
</dbReference>
<dbReference type="PROSITE" id="PS50181">
    <property type="entry name" value="FBOX"/>
    <property type="match status" value="1"/>
</dbReference>
<dbReference type="Proteomes" id="UP001313282">
    <property type="component" value="Unassembled WGS sequence"/>
</dbReference>